<proteinExistence type="predicted"/>
<dbReference type="OrthoDB" id="9607at2"/>
<dbReference type="Pfam" id="PF07690">
    <property type="entry name" value="MFS_1"/>
    <property type="match status" value="1"/>
</dbReference>
<feature type="transmembrane region" description="Helical" evidence="6">
    <location>
        <begin position="343"/>
        <end position="361"/>
    </location>
</feature>
<dbReference type="PANTHER" id="PTHR23506">
    <property type="entry name" value="GH10249P"/>
    <property type="match status" value="1"/>
</dbReference>
<keyword evidence="2" id="KW-0813">Transport</keyword>
<evidence type="ECO:0000256" key="6">
    <source>
        <dbReference type="SAM" id="Phobius"/>
    </source>
</evidence>
<dbReference type="SUPFAM" id="SSF103473">
    <property type="entry name" value="MFS general substrate transporter"/>
    <property type="match status" value="1"/>
</dbReference>
<dbReference type="PANTHER" id="PTHR23506:SF23">
    <property type="entry name" value="GH10249P"/>
    <property type="match status" value="1"/>
</dbReference>
<dbReference type="InterPro" id="IPR020846">
    <property type="entry name" value="MFS_dom"/>
</dbReference>
<dbReference type="Gene3D" id="1.20.1250.20">
    <property type="entry name" value="MFS general substrate transporter like domains"/>
    <property type="match status" value="2"/>
</dbReference>
<dbReference type="RefSeq" id="WP_046233123.1">
    <property type="nucleotide sequence ID" value="NZ_FONN01000001.1"/>
</dbReference>
<feature type="transmembrane region" description="Helical" evidence="6">
    <location>
        <begin position="48"/>
        <end position="71"/>
    </location>
</feature>
<dbReference type="InterPro" id="IPR050930">
    <property type="entry name" value="MFS_Vesicular_Transporter"/>
</dbReference>
<dbReference type="GO" id="GO:0022857">
    <property type="term" value="F:transmembrane transporter activity"/>
    <property type="evidence" value="ECO:0007669"/>
    <property type="project" value="InterPro"/>
</dbReference>
<keyword evidence="5 6" id="KW-0472">Membrane</keyword>
<keyword evidence="9" id="KW-1185">Reference proteome</keyword>
<name>A0A1I1YFF7_9BACL</name>
<keyword evidence="4 6" id="KW-1133">Transmembrane helix</keyword>
<evidence type="ECO:0000256" key="1">
    <source>
        <dbReference type="ARBA" id="ARBA00004651"/>
    </source>
</evidence>
<evidence type="ECO:0000259" key="7">
    <source>
        <dbReference type="PROSITE" id="PS50850"/>
    </source>
</evidence>
<gene>
    <name evidence="8" type="ORF">SAMN04487969_101503</name>
</gene>
<evidence type="ECO:0000256" key="5">
    <source>
        <dbReference type="ARBA" id="ARBA00023136"/>
    </source>
</evidence>
<feature type="transmembrane region" description="Helical" evidence="6">
    <location>
        <begin position="373"/>
        <end position="393"/>
    </location>
</feature>
<feature type="transmembrane region" description="Helical" evidence="6">
    <location>
        <begin position="279"/>
        <end position="301"/>
    </location>
</feature>
<feature type="transmembrane region" description="Helical" evidence="6">
    <location>
        <begin position="19"/>
        <end position="36"/>
    </location>
</feature>
<feature type="transmembrane region" description="Helical" evidence="6">
    <location>
        <begin position="113"/>
        <end position="133"/>
    </location>
</feature>
<sequence>MSTALTASEPAHSTTSQRLVFTVVTLLYWTSMYVYVPTLSPFLSGRGLSMQLIGIVLGSYGFVQMLVRFPVGVASDRFGKRKPFIILGMVTALLSCLLFLVPGHWLWPLGGRAMAGICASTWVAFTVMYANYFAAEDAARAMGSISVMIVSGQMLGMLMSGTVTDMWGDAAPFITGAIIAGVGLLLGLILKEPPKQLHERVGMTLAMARSIIGTKLLLQVSLLSILAHGVLFITMFGFTPLKAETLGITGYGLTLIVFAFMLPHALASMFTAKWFAPRFGNWVTIGIGFVLSTICTVAIAYTDSFAMLALTQAINGFAQGLHLPLLLGLAIRDVQPAGRATAMGLYQAVYSIGMFSGPFLAGWLNDSWGMNSGFWFGGMLGAAAALLCAWWYMKERTTSRNVAGNSGNK</sequence>
<dbReference type="GO" id="GO:0005886">
    <property type="term" value="C:plasma membrane"/>
    <property type="evidence" value="ECO:0007669"/>
    <property type="project" value="UniProtKB-SubCell"/>
</dbReference>
<feature type="transmembrane region" description="Helical" evidence="6">
    <location>
        <begin position="145"/>
        <end position="164"/>
    </location>
</feature>
<feature type="transmembrane region" description="Helical" evidence="6">
    <location>
        <begin position="83"/>
        <end position="107"/>
    </location>
</feature>
<feature type="transmembrane region" description="Helical" evidence="6">
    <location>
        <begin position="313"/>
        <end position="331"/>
    </location>
</feature>
<evidence type="ECO:0000256" key="3">
    <source>
        <dbReference type="ARBA" id="ARBA00022692"/>
    </source>
</evidence>
<dbReference type="PRINTS" id="PR01035">
    <property type="entry name" value="TCRTETA"/>
</dbReference>
<dbReference type="InterPro" id="IPR001958">
    <property type="entry name" value="Tet-R_TetA/multi-R_MdtG-like"/>
</dbReference>
<dbReference type="InterPro" id="IPR011701">
    <property type="entry name" value="MFS"/>
</dbReference>
<feature type="transmembrane region" description="Helical" evidence="6">
    <location>
        <begin position="248"/>
        <end position="267"/>
    </location>
</feature>
<dbReference type="PROSITE" id="PS50850">
    <property type="entry name" value="MFS"/>
    <property type="match status" value="1"/>
</dbReference>
<evidence type="ECO:0000256" key="2">
    <source>
        <dbReference type="ARBA" id="ARBA00022448"/>
    </source>
</evidence>
<organism evidence="8 9">
    <name type="scientific">Paenibacillus algorifonticola</name>
    <dbReference type="NCBI Taxonomy" id="684063"/>
    <lineage>
        <taxon>Bacteria</taxon>
        <taxon>Bacillati</taxon>
        <taxon>Bacillota</taxon>
        <taxon>Bacilli</taxon>
        <taxon>Bacillales</taxon>
        <taxon>Paenibacillaceae</taxon>
        <taxon>Paenibacillus</taxon>
    </lineage>
</organism>
<comment type="subcellular location">
    <subcellularLocation>
        <location evidence="1">Cell membrane</location>
        <topology evidence="1">Multi-pass membrane protein</topology>
    </subcellularLocation>
</comment>
<accession>A0A1I1YFF7</accession>
<protein>
    <submittedName>
        <fullName evidence="8">Predicted arabinose efflux permease, MFS family</fullName>
    </submittedName>
</protein>
<keyword evidence="3 6" id="KW-0812">Transmembrane</keyword>
<evidence type="ECO:0000256" key="4">
    <source>
        <dbReference type="ARBA" id="ARBA00022989"/>
    </source>
</evidence>
<dbReference type="AlphaFoldDB" id="A0A1I1YFF7"/>
<feature type="domain" description="Major facilitator superfamily (MFS) profile" evidence="7">
    <location>
        <begin position="17"/>
        <end position="396"/>
    </location>
</feature>
<dbReference type="EMBL" id="FONN01000001">
    <property type="protein sequence ID" value="SFE18119.1"/>
    <property type="molecule type" value="Genomic_DNA"/>
</dbReference>
<dbReference type="InterPro" id="IPR036259">
    <property type="entry name" value="MFS_trans_sf"/>
</dbReference>
<evidence type="ECO:0000313" key="8">
    <source>
        <dbReference type="EMBL" id="SFE18119.1"/>
    </source>
</evidence>
<dbReference type="Proteomes" id="UP000183410">
    <property type="component" value="Unassembled WGS sequence"/>
</dbReference>
<feature type="transmembrane region" description="Helical" evidence="6">
    <location>
        <begin position="170"/>
        <end position="190"/>
    </location>
</feature>
<feature type="transmembrane region" description="Helical" evidence="6">
    <location>
        <begin position="216"/>
        <end position="236"/>
    </location>
</feature>
<evidence type="ECO:0000313" key="9">
    <source>
        <dbReference type="Proteomes" id="UP000183410"/>
    </source>
</evidence>
<reference evidence="9" key="1">
    <citation type="submission" date="2016-10" db="EMBL/GenBank/DDBJ databases">
        <authorList>
            <person name="Varghese N."/>
            <person name="Submissions S."/>
        </authorList>
    </citation>
    <scope>NUCLEOTIDE SEQUENCE [LARGE SCALE GENOMIC DNA]</scope>
    <source>
        <strain evidence="9">CGMCC 1.10223</strain>
    </source>
</reference>